<evidence type="ECO:0000313" key="1">
    <source>
        <dbReference type="EMBL" id="GAT61538.1"/>
    </source>
</evidence>
<dbReference type="Proteomes" id="UP000076586">
    <property type="component" value="Unassembled WGS sequence"/>
</dbReference>
<evidence type="ECO:0008006" key="3">
    <source>
        <dbReference type="Google" id="ProtNLM"/>
    </source>
</evidence>
<reference evidence="2" key="1">
    <citation type="submission" date="2016-04" db="EMBL/GenBank/DDBJ databases">
        <title>Draft genome sequence of Paludibacter jiangxiensis strain NM7.</title>
        <authorList>
            <person name="Qiu Y."/>
            <person name="Matsuura N."/>
            <person name="Ohashi A."/>
            <person name="Tourlousse M.D."/>
            <person name="Sekiguchi Y."/>
        </authorList>
    </citation>
    <scope>NUCLEOTIDE SEQUENCE [LARGE SCALE GENOMIC DNA]</scope>
    <source>
        <strain evidence="2">NM7</strain>
    </source>
</reference>
<proteinExistence type="predicted"/>
<name>A0A170Y5P9_9BACT</name>
<dbReference type="EMBL" id="BDCR01000001">
    <property type="protein sequence ID" value="GAT61538.1"/>
    <property type="molecule type" value="Genomic_DNA"/>
</dbReference>
<evidence type="ECO:0000313" key="2">
    <source>
        <dbReference type="Proteomes" id="UP000076586"/>
    </source>
</evidence>
<dbReference type="AlphaFoldDB" id="A0A170Y5P9"/>
<organism evidence="1 2">
    <name type="scientific">Paludibacter jiangxiensis</name>
    <dbReference type="NCBI Taxonomy" id="681398"/>
    <lineage>
        <taxon>Bacteria</taxon>
        <taxon>Pseudomonadati</taxon>
        <taxon>Bacteroidota</taxon>
        <taxon>Bacteroidia</taxon>
        <taxon>Bacteroidales</taxon>
        <taxon>Paludibacteraceae</taxon>
        <taxon>Paludibacter</taxon>
    </lineage>
</organism>
<reference evidence="2" key="2">
    <citation type="journal article" date="2017" name="Genome Announc.">
        <title>Draft genome sequence of Paludibacter jiangxiensis NM7(T), a propionate-producing fermentative bacterium.</title>
        <authorList>
            <person name="Qiu Y.-L."/>
            <person name="Tourlousse D.M."/>
            <person name="Matsuura N."/>
            <person name="Ohashi A."/>
            <person name="Sekiguchi Y."/>
        </authorList>
    </citation>
    <scope>NUCLEOTIDE SEQUENCE [LARGE SCALE GENOMIC DNA]</scope>
    <source>
        <strain evidence="2">NM7</strain>
    </source>
</reference>
<keyword evidence="2" id="KW-1185">Reference proteome</keyword>
<dbReference type="STRING" id="681398.PJIAN_1118"/>
<dbReference type="SUPFAM" id="SSF56059">
    <property type="entry name" value="Glutathione synthetase ATP-binding domain-like"/>
    <property type="match status" value="1"/>
</dbReference>
<dbReference type="RefSeq" id="WP_068701096.1">
    <property type="nucleotide sequence ID" value="NZ_BDCR01000001.1"/>
</dbReference>
<gene>
    <name evidence="1" type="ORF">PJIAN_1118</name>
</gene>
<sequence>MNRPLYFFNPEHDLALANSDRNFNAPLQAKKLAHDLAGLPLWYATPGSIVLDTNSDNNWLEEMQLLFPQLNNSQLTSAPDFSSITTLFPWGWDNVVCKHFSLLGADSALLPSTVQLEDIRRLSHRNISIRALEYIRQNIQFRDQLPAPAKELTSACEADEYASTHKKVIFKAPWSGSGKGLCWSKDKMTESRRGWCRNTIEKQGSVIAEPIYDKLLDFAMEFSCNDGETSFAGYSLFETDKGIYRGNFLMSDESIVRKIEGYGVPATFPLTIQNQLSTFITNNIAPFYTGLLGVDMFIYQENGFIKLHPCVEINLRMTMGCVARIFYDNFMNPDKTGRFYIDHYPSPGALFNDHLQRRNETPLAVTNGRISKGYISLTNITSHSHYRVRVEID</sequence>
<comment type="caution">
    <text evidence="1">The sequence shown here is derived from an EMBL/GenBank/DDBJ whole genome shotgun (WGS) entry which is preliminary data.</text>
</comment>
<protein>
    <recommendedName>
        <fullName evidence="3">ATP-grasp domain-containing protein</fullName>
    </recommendedName>
</protein>
<dbReference type="OrthoDB" id="5291617at2"/>
<accession>A0A170Y5P9</accession>